<dbReference type="EMBL" id="OK499987">
    <property type="protein sequence ID" value="UGO47891.1"/>
    <property type="molecule type" value="Genomic_DNA"/>
</dbReference>
<gene>
    <name evidence="1" type="ORF">MRDARSEY_59</name>
</gene>
<dbReference type="Proteomes" id="UP000827753">
    <property type="component" value="Segment"/>
</dbReference>
<organism evidence="1 2">
    <name type="scientific">Bacillus phage vB_BanS_MrDarsey</name>
    <dbReference type="NCBI Taxonomy" id="2894787"/>
    <lineage>
        <taxon>Viruses</taxon>
        <taxon>Duplodnaviria</taxon>
        <taxon>Heunggongvirae</taxon>
        <taxon>Uroviricota</taxon>
        <taxon>Caudoviricetes</taxon>
        <taxon>Joanripponvirinae</taxon>
        <taxon>Tsamsavirus</taxon>
        <taxon>Tsamsavirus mrdarsey</taxon>
    </lineage>
</organism>
<sequence>MNKAKFTKEQIMSIVNNFERFMEVAESLSMVLHKVYPMRYDYVGADYLYEVSDTHITIRDACEDTLRIPIEYFYDNEALAQLQQALDEKNAKDAENRKYYQRIVEEDEKKELERLIKKYPEVVDKHQK</sequence>
<evidence type="ECO:0000313" key="2">
    <source>
        <dbReference type="Proteomes" id="UP000827753"/>
    </source>
</evidence>
<proteinExistence type="predicted"/>
<name>A0AAE8YPK9_9CAUD</name>
<keyword evidence="2" id="KW-1185">Reference proteome</keyword>
<protein>
    <submittedName>
        <fullName evidence="1">Uncharacterized protein</fullName>
    </submittedName>
</protein>
<accession>A0AAE8YPK9</accession>
<reference evidence="1 2" key="1">
    <citation type="submission" date="2021-10" db="EMBL/GenBank/DDBJ databases">
        <authorList>
            <person name="Lavering E.D."/>
            <person name="James R."/>
            <person name="Fairholm J.D."/>
            <person name="Ogilvie B.H."/>
            <person name="Thurgood T.L."/>
            <person name="Robison R.A."/>
            <person name="Grose J.H."/>
        </authorList>
    </citation>
    <scope>NUCLEOTIDE SEQUENCE [LARGE SCALE GENOMIC DNA]</scope>
</reference>
<evidence type="ECO:0000313" key="1">
    <source>
        <dbReference type="EMBL" id="UGO47891.1"/>
    </source>
</evidence>